<sequence>MYQRNRIYISSEEQEIIKHTKILIAGAGLGSNIAECALRLGFENITICDMDNVEHSNLNRQNYTEYDIEKSKVESLYYRLKTINPRAVIKYHNVFLSENNCADYIDGIDIAINTIDFTSTAPFVFDEICLKNNIPVLHPYNFGWAGCVFVINQSSESLKDIIRHDEQAEVAIVEHIIQNSQPDVDLRWLENVLEAYVKEKCDDSPPQLAPASWITAGVCTNLLYKIANHKETKVFPEFYLASVN</sequence>
<dbReference type="Gene3D" id="3.40.50.720">
    <property type="entry name" value="NAD(P)-binding Rossmann-like Domain"/>
    <property type="match status" value="1"/>
</dbReference>
<dbReference type="InterPro" id="IPR000594">
    <property type="entry name" value="ThiF_NAD_FAD-bd"/>
</dbReference>
<dbReference type="GO" id="GO:0061503">
    <property type="term" value="F:tRNA threonylcarbamoyladenosine dehydratase"/>
    <property type="evidence" value="ECO:0007669"/>
    <property type="project" value="TreeGrafter"/>
</dbReference>
<dbReference type="RefSeq" id="WP_130306923.1">
    <property type="nucleotide sequence ID" value="NZ_SHKN01000001.1"/>
</dbReference>
<dbReference type="PANTHER" id="PTHR43267">
    <property type="entry name" value="TRNA THREONYLCARBAMOYLADENOSINE DEHYDRATASE"/>
    <property type="match status" value="1"/>
</dbReference>
<dbReference type="Proteomes" id="UP000293562">
    <property type="component" value="Unassembled WGS sequence"/>
</dbReference>
<dbReference type="SUPFAM" id="SSF69572">
    <property type="entry name" value="Activating enzymes of the ubiquitin-like proteins"/>
    <property type="match status" value="1"/>
</dbReference>
<dbReference type="OrthoDB" id="9804286at2"/>
<evidence type="ECO:0000313" key="2">
    <source>
        <dbReference type="EMBL" id="RZT96844.1"/>
    </source>
</evidence>
<reference evidence="2 3" key="1">
    <citation type="submission" date="2019-02" db="EMBL/GenBank/DDBJ databases">
        <title>Genomic Encyclopedia of Type Strains, Phase IV (KMG-IV): sequencing the most valuable type-strain genomes for metagenomic binning, comparative biology and taxonomic classification.</title>
        <authorList>
            <person name="Goeker M."/>
        </authorList>
    </citation>
    <scope>NUCLEOTIDE SEQUENCE [LARGE SCALE GENOMIC DNA]</scope>
    <source>
        <strain evidence="2 3">DSM 28825</strain>
    </source>
</reference>
<dbReference type="EMBL" id="SHKN01000001">
    <property type="protein sequence ID" value="RZT96844.1"/>
    <property type="molecule type" value="Genomic_DNA"/>
</dbReference>
<proteinExistence type="predicted"/>
<name>A0A4Q7VL11_9BACT</name>
<evidence type="ECO:0000313" key="3">
    <source>
        <dbReference type="Proteomes" id="UP000293562"/>
    </source>
</evidence>
<protein>
    <submittedName>
        <fullName evidence="2">ThiF family protein</fullName>
    </submittedName>
</protein>
<feature type="domain" description="THIF-type NAD/FAD binding fold" evidence="1">
    <location>
        <begin position="2"/>
        <end position="235"/>
    </location>
</feature>
<evidence type="ECO:0000259" key="1">
    <source>
        <dbReference type="Pfam" id="PF00899"/>
    </source>
</evidence>
<dbReference type="Pfam" id="PF00899">
    <property type="entry name" value="ThiF"/>
    <property type="match status" value="1"/>
</dbReference>
<dbReference type="GO" id="GO:0008641">
    <property type="term" value="F:ubiquitin-like modifier activating enzyme activity"/>
    <property type="evidence" value="ECO:0007669"/>
    <property type="project" value="InterPro"/>
</dbReference>
<organism evidence="2 3">
    <name type="scientific">Ancylomarina subtilis</name>
    <dbReference type="NCBI Taxonomy" id="1639035"/>
    <lineage>
        <taxon>Bacteria</taxon>
        <taxon>Pseudomonadati</taxon>
        <taxon>Bacteroidota</taxon>
        <taxon>Bacteroidia</taxon>
        <taxon>Marinilabiliales</taxon>
        <taxon>Marinifilaceae</taxon>
        <taxon>Ancylomarina</taxon>
    </lineage>
</organism>
<dbReference type="InterPro" id="IPR045886">
    <property type="entry name" value="ThiF/MoeB/HesA"/>
</dbReference>
<dbReference type="AlphaFoldDB" id="A0A4Q7VL11"/>
<comment type="caution">
    <text evidence="2">The sequence shown here is derived from an EMBL/GenBank/DDBJ whole genome shotgun (WGS) entry which is preliminary data.</text>
</comment>
<gene>
    <name evidence="2" type="ORF">EV201_1495</name>
</gene>
<accession>A0A4Q7VL11</accession>
<dbReference type="PANTHER" id="PTHR43267:SF1">
    <property type="entry name" value="TRNA THREONYLCARBAMOYLADENOSINE DEHYDRATASE"/>
    <property type="match status" value="1"/>
</dbReference>
<keyword evidence="3" id="KW-1185">Reference proteome</keyword>
<dbReference type="InterPro" id="IPR035985">
    <property type="entry name" value="Ubiquitin-activating_enz"/>
</dbReference>
<dbReference type="GO" id="GO:0061504">
    <property type="term" value="P:cyclic threonylcarbamoyladenosine biosynthetic process"/>
    <property type="evidence" value="ECO:0007669"/>
    <property type="project" value="TreeGrafter"/>
</dbReference>